<evidence type="ECO:0000256" key="1">
    <source>
        <dbReference type="ARBA" id="ARBA00004141"/>
    </source>
</evidence>
<dbReference type="Pfam" id="PF02397">
    <property type="entry name" value="Bac_transf"/>
    <property type="match status" value="1"/>
</dbReference>
<evidence type="ECO:0000313" key="10">
    <source>
        <dbReference type="EMBL" id="GAA4556801.1"/>
    </source>
</evidence>
<evidence type="ECO:0000256" key="5">
    <source>
        <dbReference type="ARBA" id="ARBA00022989"/>
    </source>
</evidence>
<evidence type="ECO:0000256" key="7">
    <source>
        <dbReference type="SAM" id="MobiDB-lite"/>
    </source>
</evidence>
<evidence type="ECO:0000256" key="8">
    <source>
        <dbReference type="SAM" id="Phobius"/>
    </source>
</evidence>
<protein>
    <submittedName>
        <fullName evidence="10">Sugar transferase</fullName>
    </submittedName>
</protein>
<dbReference type="NCBIfam" id="TIGR03025">
    <property type="entry name" value="EPS_sugtrans"/>
    <property type="match status" value="1"/>
</dbReference>
<accession>A0ABP8S158</accession>
<keyword evidence="5 8" id="KW-1133">Transmembrane helix</keyword>
<gene>
    <name evidence="10" type="ORF">GCM10023175_59810</name>
</gene>
<evidence type="ECO:0000256" key="6">
    <source>
        <dbReference type="ARBA" id="ARBA00023136"/>
    </source>
</evidence>
<feature type="transmembrane region" description="Helical" evidence="8">
    <location>
        <begin position="63"/>
        <end position="86"/>
    </location>
</feature>
<keyword evidence="3 10" id="KW-0808">Transferase</keyword>
<name>A0ABP8S158_9PSEU</name>
<dbReference type="GO" id="GO:0016740">
    <property type="term" value="F:transferase activity"/>
    <property type="evidence" value="ECO:0007669"/>
    <property type="project" value="UniProtKB-KW"/>
</dbReference>
<feature type="transmembrane region" description="Helical" evidence="8">
    <location>
        <begin position="332"/>
        <end position="352"/>
    </location>
</feature>
<dbReference type="PANTHER" id="PTHR30576:SF10">
    <property type="entry name" value="SLL5057 PROTEIN"/>
    <property type="match status" value="1"/>
</dbReference>
<keyword evidence="4 8" id="KW-0812">Transmembrane</keyword>
<proteinExistence type="inferred from homology"/>
<keyword evidence="11" id="KW-1185">Reference proteome</keyword>
<evidence type="ECO:0000256" key="3">
    <source>
        <dbReference type="ARBA" id="ARBA00022679"/>
    </source>
</evidence>
<comment type="subcellular location">
    <subcellularLocation>
        <location evidence="1">Membrane</location>
        <topology evidence="1">Multi-pass membrane protein</topology>
    </subcellularLocation>
</comment>
<dbReference type="EMBL" id="BAABGT010000099">
    <property type="protein sequence ID" value="GAA4556801.1"/>
    <property type="molecule type" value="Genomic_DNA"/>
</dbReference>
<feature type="transmembrane region" description="Helical" evidence="8">
    <location>
        <begin position="92"/>
        <end position="110"/>
    </location>
</feature>
<comment type="similarity">
    <text evidence="2">Belongs to the bacterial sugar transferase family.</text>
</comment>
<feature type="compositionally biased region" description="Basic and acidic residues" evidence="7">
    <location>
        <begin position="45"/>
        <end position="56"/>
    </location>
</feature>
<evidence type="ECO:0000259" key="9">
    <source>
        <dbReference type="Pfam" id="PF02397"/>
    </source>
</evidence>
<evidence type="ECO:0000313" key="11">
    <source>
        <dbReference type="Proteomes" id="UP001501598"/>
    </source>
</evidence>
<dbReference type="Proteomes" id="UP001501598">
    <property type="component" value="Unassembled WGS sequence"/>
</dbReference>
<organism evidence="10 11">
    <name type="scientific">Pseudonocardia xishanensis</name>
    <dbReference type="NCBI Taxonomy" id="630995"/>
    <lineage>
        <taxon>Bacteria</taxon>
        <taxon>Bacillati</taxon>
        <taxon>Actinomycetota</taxon>
        <taxon>Actinomycetes</taxon>
        <taxon>Pseudonocardiales</taxon>
        <taxon>Pseudonocardiaceae</taxon>
        <taxon>Pseudonocardia</taxon>
    </lineage>
</organism>
<evidence type="ECO:0000256" key="2">
    <source>
        <dbReference type="ARBA" id="ARBA00006464"/>
    </source>
</evidence>
<sequence>MPDESPFPGPAVVALSSEIGQGPPPSQAAPIPTQREPTAPAPGRRSPEARSRTPRWERRYQRAVVTSDTLSVLGAVGIGLATGLLWTFEMSSVVALLAVGTVLGQLYAIFATRSWDARILGQGSEEFSRLLRAIIAGAVVLGMVGLLLGAPGTRQWVFGAIPAAGLLAIIGRYVLRQRLHRLRRVGRCLHPVLAVGDEDVVLDLIRRTVKDPYHGWEVTGACTPSGTGPGGLPEIEGVPVVGDLEAVNLTARSGGYRVVAVAPASGWSNRRMHQLSWDLEGSGVELAVQPRLMEFAGPRLHVAPVDGLPLLKLTEPVFTGVPKIVKGCIDRVGAALLLLLLAPVLLAIAVMIKLDGGGPVFFAQVRVGRRGQEFRVLKFRTMVVDAERLLAELAVANEAAGPLFKMRNDPRITRVGTVLRKYSLDELPQLFNVLAGSMSLVGPRPPLPAEVATYSREAQRKLLVKPGLTGLWQVSGRSDLSWEESVRLDLRYVESWTLALDALILWKTIGAVTRGTGAY</sequence>
<dbReference type="InterPro" id="IPR017475">
    <property type="entry name" value="EPS_sugar_tfrase"/>
</dbReference>
<dbReference type="PANTHER" id="PTHR30576">
    <property type="entry name" value="COLANIC BIOSYNTHESIS UDP-GLUCOSE LIPID CARRIER TRANSFERASE"/>
    <property type="match status" value="1"/>
</dbReference>
<dbReference type="InterPro" id="IPR003362">
    <property type="entry name" value="Bact_transf"/>
</dbReference>
<feature type="domain" description="Bacterial sugar transferase" evidence="9">
    <location>
        <begin position="326"/>
        <end position="513"/>
    </location>
</feature>
<feature type="transmembrane region" description="Helical" evidence="8">
    <location>
        <begin position="156"/>
        <end position="175"/>
    </location>
</feature>
<feature type="transmembrane region" description="Helical" evidence="8">
    <location>
        <begin position="130"/>
        <end position="150"/>
    </location>
</feature>
<comment type="caution">
    <text evidence="10">The sequence shown here is derived from an EMBL/GenBank/DDBJ whole genome shotgun (WGS) entry which is preliminary data.</text>
</comment>
<reference evidence="11" key="1">
    <citation type="journal article" date="2019" name="Int. J. Syst. Evol. Microbiol.">
        <title>The Global Catalogue of Microorganisms (GCM) 10K type strain sequencing project: providing services to taxonomists for standard genome sequencing and annotation.</title>
        <authorList>
            <consortium name="The Broad Institute Genomics Platform"/>
            <consortium name="The Broad Institute Genome Sequencing Center for Infectious Disease"/>
            <person name="Wu L."/>
            <person name="Ma J."/>
        </authorList>
    </citation>
    <scope>NUCLEOTIDE SEQUENCE [LARGE SCALE GENOMIC DNA]</scope>
    <source>
        <strain evidence="11">JCM 17906</strain>
    </source>
</reference>
<feature type="region of interest" description="Disordered" evidence="7">
    <location>
        <begin position="1"/>
        <end position="56"/>
    </location>
</feature>
<evidence type="ECO:0000256" key="4">
    <source>
        <dbReference type="ARBA" id="ARBA00022692"/>
    </source>
</evidence>
<keyword evidence="6 8" id="KW-0472">Membrane</keyword>